<dbReference type="Pfam" id="PF02602">
    <property type="entry name" value="HEM4"/>
    <property type="match status" value="1"/>
</dbReference>
<dbReference type="PANTHER" id="PTHR38042">
    <property type="entry name" value="UROPORPHYRINOGEN-III SYNTHASE, CHLOROPLASTIC"/>
    <property type="match status" value="1"/>
</dbReference>
<dbReference type="CDD" id="cd06578">
    <property type="entry name" value="HemD"/>
    <property type="match status" value="1"/>
</dbReference>
<feature type="domain" description="Tetrapyrrole biosynthesis uroporphyrinogen III synthase" evidence="10">
    <location>
        <begin position="14"/>
        <end position="257"/>
    </location>
</feature>
<evidence type="ECO:0000256" key="3">
    <source>
        <dbReference type="ARBA" id="ARBA00013109"/>
    </source>
</evidence>
<sequence>MRVIVTRPQTEAAQWVQTLQASGYEAHSLPLIDVQPAAQPQAVREAWARMDRNQYDAVMFVSRNAVDHFFALKQAAAPVFIAQAAIKSRAFVTGPGSYSALLRAGAEPGCIDAPAQDTGQFDSEALWAVVQQRVVPGFRLLIVRGTTAQGDASDEGVGRDWFARKATAAGAVVDFVVAYQRQRPVLPAGGEALIGAAATDGSVWLFSSSEAIANLQAWCPQQAWQQARAVVTHPRIGQAARAAGFGTVRESKPALAALMASIESL</sequence>
<evidence type="ECO:0000256" key="2">
    <source>
        <dbReference type="ARBA" id="ARBA00008133"/>
    </source>
</evidence>
<comment type="caution">
    <text evidence="11">The sequence shown here is derived from an EMBL/GenBank/DDBJ whole genome shotgun (WGS) entry which is preliminary data.</text>
</comment>
<comment type="similarity">
    <text evidence="2 9">Belongs to the uroporphyrinogen-III synthase family.</text>
</comment>
<protein>
    <recommendedName>
        <fullName evidence="7 9">Uroporphyrinogen-III synthase</fullName>
        <ecNumber evidence="3 9">4.2.1.75</ecNumber>
    </recommendedName>
</protein>
<dbReference type="EC" id="4.2.1.75" evidence="3 9"/>
<evidence type="ECO:0000256" key="9">
    <source>
        <dbReference type="RuleBase" id="RU366031"/>
    </source>
</evidence>
<evidence type="ECO:0000256" key="4">
    <source>
        <dbReference type="ARBA" id="ARBA00023239"/>
    </source>
</evidence>
<comment type="function">
    <text evidence="6 9">Catalyzes cyclization of the linear tetrapyrrole, hydroxymethylbilane, to the macrocyclic uroporphyrinogen III.</text>
</comment>
<evidence type="ECO:0000313" key="11">
    <source>
        <dbReference type="EMBL" id="MDR7306399.1"/>
    </source>
</evidence>
<keyword evidence="12" id="KW-1185">Reference proteome</keyword>
<evidence type="ECO:0000256" key="7">
    <source>
        <dbReference type="ARBA" id="ARBA00040167"/>
    </source>
</evidence>
<evidence type="ECO:0000259" key="10">
    <source>
        <dbReference type="Pfam" id="PF02602"/>
    </source>
</evidence>
<dbReference type="SUPFAM" id="SSF69618">
    <property type="entry name" value="HemD-like"/>
    <property type="match status" value="1"/>
</dbReference>
<evidence type="ECO:0000256" key="8">
    <source>
        <dbReference type="ARBA" id="ARBA00048617"/>
    </source>
</evidence>
<keyword evidence="5 9" id="KW-0627">Porphyrin biosynthesis</keyword>
<evidence type="ECO:0000256" key="5">
    <source>
        <dbReference type="ARBA" id="ARBA00023244"/>
    </source>
</evidence>
<keyword evidence="4 9" id="KW-0456">Lyase</keyword>
<evidence type="ECO:0000313" key="12">
    <source>
        <dbReference type="Proteomes" id="UP001268089"/>
    </source>
</evidence>
<dbReference type="InterPro" id="IPR003754">
    <property type="entry name" value="4pyrrol_synth_uPrphyn_synth"/>
</dbReference>
<organism evidence="11 12">
    <name type="scientific">Rhodoferax saidenbachensis</name>
    <dbReference type="NCBI Taxonomy" id="1484693"/>
    <lineage>
        <taxon>Bacteria</taxon>
        <taxon>Pseudomonadati</taxon>
        <taxon>Pseudomonadota</taxon>
        <taxon>Betaproteobacteria</taxon>
        <taxon>Burkholderiales</taxon>
        <taxon>Comamonadaceae</taxon>
        <taxon>Rhodoferax</taxon>
    </lineage>
</organism>
<dbReference type="Proteomes" id="UP001268089">
    <property type="component" value="Unassembled WGS sequence"/>
</dbReference>
<evidence type="ECO:0000256" key="1">
    <source>
        <dbReference type="ARBA" id="ARBA00004772"/>
    </source>
</evidence>
<comment type="catalytic activity">
    <reaction evidence="8 9">
        <text>hydroxymethylbilane = uroporphyrinogen III + H2O</text>
        <dbReference type="Rhea" id="RHEA:18965"/>
        <dbReference type="ChEBI" id="CHEBI:15377"/>
        <dbReference type="ChEBI" id="CHEBI:57308"/>
        <dbReference type="ChEBI" id="CHEBI:57845"/>
        <dbReference type="EC" id="4.2.1.75"/>
    </reaction>
</comment>
<comment type="pathway">
    <text evidence="1 9">Porphyrin-containing compound metabolism; protoporphyrin-IX biosynthesis; coproporphyrinogen-III from 5-aminolevulinate: step 3/4.</text>
</comment>
<dbReference type="InterPro" id="IPR036108">
    <property type="entry name" value="4pyrrol_syn_uPrphyn_synt_sf"/>
</dbReference>
<dbReference type="RefSeq" id="WP_310341423.1">
    <property type="nucleotide sequence ID" value="NZ_JAVDXO010000003.1"/>
</dbReference>
<gene>
    <name evidence="11" type="ORF">J2X15_001682</name>
</gene>
<name>A0ABU1ZLI6_9BURK</name>
<dbReference type="InterPro" id="IPR039793">
    <property type="entry name" value="UROS/Hem4"/>
</dbReference>
<reference evidence="11 12" key="1">
    <citation type="submission" date="2023-07" db="EMBL/GenBank/DDBJ databases">
        <title>Sorghum-associated microbial communities from plants grown in Nebraska, USA.</title>
        <authorList>
            <person name="Schachtman D."/>
        </authorList>
    </citation>
    <scope>NUCLEOTIDE SEQUENCE [LARGE SCALE GENOMIC DNA]</scope>
    <source>
        <strain evidence="11 12">BE308</strain>
    </source>
</reference>
<accession>A0ABU1ZLI6</accession>
<dbReference type="Gene3D" id="3.40.50.10090">
    <property type="match status" value="2"/>
</dbReference>
<dbReference type="PANTHER" id="PTHR38042:SF1">
    <property type="entry name" value="UROPORPHYRINOGEN-III SYNTHASE, CHLOROPLASTIC"/>
    <property type="match status" value="1"/>
</dbReference>
<dbReference type="GO" id="GO:0004852">
    <property type="term" value="F:uroporphyrinogen-III synthase activity"/>
    <property type="evidence" value="ECO:0007669"/>
    <property type="project" value="UniProtKB-EC"/>
</dbReference>
<dbReference type="EMBL" id="JAVDXO010000003">
    <property type="protein sequence ID" value="MDR7306399.1"/>
    <property type="molecule type" value="Genomic_DNA"/>
</dbReference>
<evidence type="ECO:0000256" key="6">
    <source>
        <dbReference type="ARBA" id="ARBA00037589"/>
    </source>
</evidence>
<proteinExistence type="inferred from homology"/>